<dbReference type="STRING" id="1381081.BIY22_09895"/>
<sequence>MIQSFTSARKFSIRFTVGSMFIFATVITAAIAISLQYYFSKQMSQEHVLTKLTMASSDISEYIQQIEINATSSAQILRSVSSVANKQLSEQEIRDIFVQVLNDNPLFYSLYYGNEADDFYQIINLESSPIVRERIKAQSQDRWVVIKINGDVTNRLRTTEYLTEDMVRTRIESERSNYFPSRRPWFISATQDSVFKTDPYLFKHLKITGQTYSTRSESSVIGVDIVFSSVSSKITADALGIDEGHNVEAFLFNHNGEVIASNRTQRSQIEIPASQPLVLTPEQRDLVETTPTLIVSNQNNWGPYDFAQAGEPQGYAIDKLKIISDMTGVKLEFVNGFDSQTLLEKFEQGKIDLLHSVTLELANLTDASHFSLYSAPVGVASLSGRSLLANLYQLEQAKVAVIAGRGMGELVQQAVPNATLLPVASFDDAKQQLLAGKIDYVIDSYLALNEMRGIANSEAIEVSPLNGLESVPFELLLKPKYQALLPLFDNALQNISAAQHSALTLKWLDENVSKGGFVPYPELFELALDESNHKQMIQSRDKQNYIYVSSVSGIGGDEYFAVIVPKQHITDQVVARLMTSIAITALAMIIILPIAWIFGSPIVRPITQLRQETQTIKQRQFSKVRLVDSHIKEVHELSESMLEMVDEIERYHKEREAFIDAFIYVIAQAIDDKSPYTAGHCNRVPELGIMLAEIAEQTDSGQFKDFKFNNEDERREFKIAAWLHDCGKITTPEHIVDKGTKLEANYNRIHEIRTRFEVLWRDAEIEYLKAVVNDQGAKVEAFERMHQRHAQLQQDFEFIATANVGGEFMSDDKIARVKQIAEQTWLRHFDNRLGLSPFEELSKMPAKETLPAQEKLLADKPEHIIHRVRPLEFDPALNFDIEIPEYQYNQGEIYNLTISRGTLTAEDRFKINEHMTSGIKMLEALPFPPELARVPRYASTHHETLDGKGYPRKLSGRDLSIPERILAIADIFEALTAADRPYKKAKPLSVAVDIMHSMAKNNHIDYDLFILFLTSGGFERYAKQYLPEKQIDKIDLSKYVQDTEVA</sequence>
<dbReference type="Gene3D" id="1.10.3210.10">
    <property type="entry name" value="Hypothetical protein af1432"/>
    <property type="match status" value="2"/>
</dbReference>
<feature type="domain" description="HD-GYP" evidence="3">
    <location>
        <begin position="809"/>
        <end position="1027"/>
    </location>
</feature>
<dbReference type="InterPro" id="IPR001638">
    <property type="entry name" value="Solute-binding_3/MltF_N"/>
</dbReference>
<dbReference type="InterPro" id="IPR003660">
    <property type="entry name" value="HAMP_dom"/>
</dbReference>
<dbReference type="InterPro" id="IPR052020">
    <property type="entry name" value="Cyclic_di-GMP/3'3'-cGAMP_PDE"/>
</dbReference>
<dbReference type="PROSITE" id="PS51832">
    <property type="entry name" value="HD_GYP"/>
    <property type="match status" value="1"/>
</dbReference>
<dbReference type="EMBL" id="MJMJ01000023">
    <property type="protein sequence ID" value="OLQ88458.1"/>
    <property type="molecule type" value="Genomic_DNA"/>
</dbReference>
<dbReference type="SUPFAM" id="SSF109604">
    <property type="entry name" value="HD-domain/PDEase-like"/>
    <property type="match status" value="2"/>
</dbReference>
<dbReference type="PANTHER" id="PTHR45228:SF5">
    <property type="entry name" value="CYCLIC DI-GMP PHOSPHODIESTERASE VC_1348-RELATED"/>
    <property type="match status" value="1"/>
</dbReference>
<reference evidence="4 5" key="1">
    <citation type="submission" date="2016-09" db="EMBL/GenBank/DDBJ databases">
        <title>Genomic Taxonomy of the Vibrionaceae.</title>
        <authorList>
            <person name="Gonzalez-Castillo A."/>
            <person name="Gomez-Gil B."/>
            <person name="Enciso-Ibarra K."/>
        </authorList>
    </citation>
    <scope>NUCLEOTIDE SEQUENCE [LARGE SCALE GENOMIC DNA]</scope>
    <source>
        <strain evidence="4 5">CAIM 703</strain>
    </source>
</reference>
<dbReference type="SUPFAM" id="SSF53850">
    <property type="entry name" value="Periplasmic binding protein-like II"/>
    <property type="match status" value="1"/>
</dbReference>
<dbReference type="RefSeq" id="WP_075709631.1">
    <property type="nucleotide sequence ID" value="NZ_MJMJ01000023.1"/>
</dbReference>
<dbReference type="Gene3D" id="3.40.190.10">
    <property type="entry name" value="Periplasmic binding protein-like II"/>
    <property type="match status" value="2"/>
</dbReference>
<dbReference type="SMART" id="SM00062">
    <property type="entry name" value="PBPb"/>
    <property type="match status" value="1"/>
</dbReference>
<dbReference type="OrthoDB" id="9764808at2"/>
<dbReference type="InterPro" id="IPR037522">
    <property type="entry name" value="HD_GYP_dom"/>
</dbReference>
<feature type="transmembrane region" description="Helical" evidence="1">
    <location>
        <begin position="545"/>
        <end position="565"/>
    </location>
</feature>
<dbReference type="CDD" id="cd01007">
    <property type="entry name" value="PBP2_BvgS_HisK_like"/>
    <property type="match status" value="1"/>
</dbReference>
<dbReference type="Pfam" id="PF13487">
    <property type="entry name" value="HD_5"/>
    <property type="match status" value="1"/>
</dbReference>
<feature type="transmembrane region" description="Helical" evidence="1">
    <location>
        <begin position="12"/>
        <end position="39"/>
    </location>
</feature>
<dbReference type="PROSITE" id="PS50885">
    <property type="entry name" value="HAMP"/>
    <property type="match status" value="1"/>
</dbReference>
<evidence type="ECO:0000259" key="3">
    <source>
        <dbReference type="PROSITE" id="PS51832"/>
    </source>
</evidence>
<dbReference type="Gene3D" id="6.10.340.10">
    <property type="match status" value="1"/>
</dbReference>
<dbReference type="GO" id="GO:0007165">
    <property type="term" value="P:signal transduction"/>
    <property type="evidence" value="ECO:0007669"/>
    <property type="project" value="InterPro"/>
</dbReference>
<dbReference type="PANTHER" id="PTHR45228">
    <property type="entry name" value="CYCLIC DI-GMP PHOSPHODIESTERASE TM_0186-RELATED"/>
    <property type="match status" value="1"/>
</dbReference>
<comment type="caution">
    <text evidence="4">The sequence shown here is derived from an EMBL/GenBank/DDBJ whole genome shotgun (WGS) entry which is preliminary data.</text>
</comment>
<dbReference type="CDD" id="cd00077">
    <property type="entry name" value="HDc"/>
    <property type="match status" value="1"/>
</dbReference>
<feature type="domain" description="HAMP" evidence="2">
    <location>
        <begin position="600"/>
        <end position="653"/>
    </location>
</feature>
<dbReference type="SMART" id="SM00471">
    <property type="entry name" value="HDc"/>
    <property type="match status" value="1"/>
</dbReference>
<feature type="transmembrane region" description="Helical" evidence="1">
    <location>
        <begin position="577"/>
        <end position="598"/>
    </location>
</feature>
<gene>
    <name evidence="4" type="ORF">BIY22_09895</name>
</gene>
<dbReference type="InterPro" id="IPR003607">
    <property type="entry name" value="HD/PDEase_dom"/>
</dbReference>
<keyword evidence="4" id="KW-0378">Hydrolase</keyword>
<evidence type="ECO:0000259" key="2">
    <source>
        <dbReference type="PROSITE" id="PS50885"/>
    </source>
</evidence>
<dbReference type="Pfam" id="PF00497">
    <property type="entry name" value="SBP_bac_3"/>
    <property type="match status" value="1"/>
</dbReference>
<accession>A0A1Q9HFH9</accession>
<protein>
    <submittedName>
        <fullName evidence="4">Phosphohydrolase</fullName>
    </submittedName>
</protein>
<evidence type="ECO:0000313" key="4">
    <source>
        <dbReference type="EMBL" id="OLQ88458.1"/>
    </source>
</evidence>
<dbReference type="Gene3D" id="3.30.450.20">
    <property type="entry name" value="PAS domain"/>
    <property type="match status" value="1"/>
</dbReference>
<dbReference type="AlphaFoldDB" id="A0A1Q9HFH9"/>
<keyword evidence="1" id="KW-0472">Membrane</keyword>
<dbReference type="GO" id="GO:0008081">
    <property type="term" value="F:phosphoric diester hydrolase activity"/>
    <property type="evidence" value="ECO:0007669"/>
    <property type="project" value="UniProtKB-ARBA"/>
</dbReference>
<dbReference type="GO" id="GO:0016020">
    <property type="term" value="C:membrane"/>
    <property type="evidence" value="ECO:0007669"/>
    <property type="project" value="InterPro"/>
</dbReference>
<organism evidence="4 5">
    <name type="scientific">Vibrio panuliri</name>
    <dbReference type="NCBI Taxonomy" id="1381081"/>
    <lineage>
        <taxon>Bacteria</taxon>
        <taxon>Pseudomonadati</taxon>
        <taxon>Pseudomonadota</taxon>
        <taxon>Gammaproteobacteria</taxon>
        <taxon>Vibrionales</taxon>
        <taxon>Vibrionaceae</taxon>
        <taxon>Vibrio</taxon>
    </lineage>
</organism>
<keyword evidence="1" id="KW-0812">Transmembrane</keyword>
<proteinExistence type="predicted"/>
<keyword evidence="1" id="KW-1133">Transmembrane helix</keyword>
<evidence type="ECO:0000256" key="1">
    <source>
        <dbReference type="SAM" id="Phobius"/>
    </source>
</evidence>
<evidence type="ECO:0000313" key="5">
    <source>
        <dbReference type="Proteomes" id="UP000186313"/>
    </source>
</evidence>
<name>A0A1Q9HFH9_9VIBR</name>
<dbReference type="Proteomes" id="UP000186313">
    <property type="component" value="Unassembled WGS sequence"/>
</dbReference>